<dbReference type="PANTHER" id="PTHR10504">
    <property type="entry name" value="BACTERICIDAL PERMEABILITY-INCREASING BPI PROTEIN-RELATED"/>
    <property type="match status" value="1"/>
</dbReference>
<dbReference type="GO" id="GO:0005615">
    <property type="term" value="C:extracellular space"/>
    <property type="evidence" value="ECO:0007669"/>
    <property type="project" value="UniProtKB-UniRule"/>
</dbReference>
<evidence type="ECO:0000313" key="3">
    <source>
        <dbReference type="EMBL" id="EFB14833.1"/>
    </source>
</evidence>
<evidence type="ECO:0000256" key="1">
    <source>
        <dbReference type="RuleBase" id="RU369039"/>
    </source>
</evidence>
<feature type="non-terminal residue" evidence="3">
    <location>
        <position position="172"/>
    </location>
</feature>
<keyword evidence="1" id="KW-0044">Antibiotic</keyword>
<name>D2H106_AILME</name>
<keyword evidence="1" id="KW-0391">Immunity</keyword>
<proteinExistence type="predicted"/>
<evidence type="ECO:0000259" key="2">
    <source>
        <dbReference type="SMART" id="SM00329"/>
    </source>
</evidence>
<comment type="subcellular location">
    <subcellularLocation>
        <location evidence="1">Secreted</location>
    </subcellularLocation>
</comment>
<sequence length="172" mass="19439">VILMIDQVAGIDYSLVGAPQVTSQILDTPFKGEFFGRNWHSPAPFDAPPIRLPEKHDHMVYFAVSEYVFNTASRAYHQAGRMNFTIQNKHVPMDSPVRLHTSSFRTIVPRLARLYPNTELELEMSPESAPFLRFTPGNVTLMPVLDIQAFALLPTSSDRKPLFQLRVVSLIS</sequence>
<keyword evidence="1" id="KW-0964">Secreted</keyword>
<dbReference type="GO" id="GO:0050830">
    <property type="term" value="P:defense response to Gram-positive bacterium"/>
    <property type="evidence" value="ECO:0007669"/>
    <property type="project" value="TreeGrafter"/>
</dbReference>
<dbReference type="InterPro" id="IPR032942">
    <property type="entry name" value="BPI/LBP/Plunc"/>
</dbReference>
<keyword evidence="1" id="KW-0325">Glycoprotein</keyword>
<dbReference type="GO" id="GO:0031663">
    <property type="term" value="P:lipopolysaccharide-mediated signaling pathway"/>
    <property type="evidence" value="ECO:0007669"/>
    <property type="project" value="TreeGrafter"/>
</dbReference>
<dbReference type="Pfam" id="PF02886">
    <property type="entry name" value="LBP_BPI_CETP_C"/>
    <property type="match status" value="1"/>
</dbReference>
<dbReference type="Gene3D" id="3.15.20.10">
    <property type="entry name" value="Bactericidal permeability-increasing protein, domain 2"/>
    <property type="match status" value="1"/>
</dbReference>
<comment type="subunit">
    <text evidence="1">Monomer. Homodimer; disulfide-linked.</text>
</comment>
<dbReference type="GO" id="GO:0002281">
    <property type="term" value="P:macrophage activation involved in immune response"/>
    <property type="evidence" value="ECO:0007669"/>
    <property type="project" value="TreeGrafter"/>
</dbReference>
<feature type="domain" description="Lipid-binding serum glycoprotein C-terminal" evidence="2">
    <location>
        <begin position="54"/>
        <end position="171"/>
    </location>
</feature>
<dbReference type="FunFam" id="3.15.20.10:FF:000001">
    <property type="entry name" value="Phospholipid transfer protein"/>
    <property type="match status" value="1"/>
</dbReference>
<keyword evidence="1" id="KW-0732">Signal</keyword>
<comment type="domain">
    <text evidence="1">The N- and C-terminal barrels adopt an identical fold despite having only 13% of conserved residues.</text>
</comment>
<dbReference type="InterPro" id="IPR017943">
    <property type="entry name" value="Bactericidal_perm-incr_a/b_dom"/>
</dbReference>
<dbReference type="GO" id="GO:0006953">
    <property type="term" value="P:acute-phase response"/>
    <property type="evidence" value="ECO:0007669"/>
    <property type="project" value="TreeGrafter"/>
</dbReference>
<dbReference type="InParanoid" id="D2H106"/>
<reference evidence="3" key="1">
    <citation type="journal article" date="2010" name="Nature">
        <title>The sequence and de novo assembly of the giant panda genome.</title>
        <authorList>
            <person name="Li R."/>
            <person name="Fan W."/>
            <person name="Tian G."/>
            <person name="Zhu H."/>
            <person name="He L."/>
            <person name="Cai J."/>
            <person name="Huang Q."/>
            <person name="Cai Q."/>
            <person name="Li B."/>
            <person name="Bai Y."/>
            <person name="Zhang Z."/>
            <person name="Zhang Y."/>
            <person name="Wang W."/>
            <person name="Li J."/>
            <person name="Wei F."/>
            <person name="Li H."/>
            <person name="Jian M."/>
            <person name="Li J."/>
            <person name="Zhang Z."/>
            <person name="Nielsen R."/>
            <person name="Li D."/>
            <person name="Gu W."/>
            <person name="Yang Z."/>
            <person name="Xuan Z."/>
            <person name="Ryder O.A."/>
            <person name="Leung F.C."/>
            <person name="Zhou Y."/>
            <person name="Cao J."/>
            <person name="Sun X."/>
            <person name="Fu Y."/>
            <person name="Fang X."/>
            <person name="Guo X."/>
            <person name="Wang B."/>
            <person name="Hou R."/>
            <person name="Shen F."/>
            <person name="Mu B."/>
            <person name="Ni P."/>
            <person name="Lin R."/>
            <person name="Qian W."/>
            <person name="Wang G."/>
            <person name="Yu C."/>
            <person name="Nie W."/>
            <person name="Wang J."/>
            <person name="Wu Z."/>
            <person name="Liang H."/>
            <person name="Min J."/>
            <person name="Wu Q."/>
            <person name="Cheng S."/>
            <person name="Ruan J."/>
            <person name="Wang M."/>
            <person name="Shi Z."/>
            <person name="Wen M."/>
            <person name="Liu B."/>
            <person name="Ren X."/>
            <person name="Zheng H."/>
            <person name="Dong D."/>
            <person name="Cook K."/>
            <person name="Shan G."/>
            <person name="Zhang H."/>
            <person name="Kosiol C."/>
            <person name="Xie X."/>
            <person name="Lu Z."/>
            <person name="Zheng H."/>
            <person name="Li Y."/>
            <person name="Steiner C.C."/>
            <person name="Lam T.T."/>
            <person name="Lin S."/>
            <person name="Zhang Q."/>
            <person name="Li G."/>
            <person name="Tian J."/>
            <person name="Gong T."/>
            <person name="Liu H."/>
            <person name="Zhang D."/>
            <person name="Fang L."/>
            <person name="Ye C."/>
            <person name="Zhang J."/>
            <person name="Hu W."/>
            <person name="Xu A."/>
            <person name="Ren Y."/>
            <person name="Zhang G."/>
            <person name="Bruford M.W."/>
            <person name="Li Q."/>
            <person name="Ma L."/>
            <person name="Guo Y."/>
            <person name="An N."/>
            <person name="Hu Y."/>
            <person name="Zheng Y."/>
            <person name="Shi Y."/>
            <person name="Li Z."/>
            <person name="Liu Q."/>
            <person name="Chen Y."/>
            <person name="Zhao J."/>
            <person name="Qu N."/>
            <person name="Zhao S."/>
            <person name="Tian F."/>
            <person name="Wang X."/>
            <person name="Wang H."/>
            <person name="Xu L."/>
            <person name="Liu X."/>
            <person name="Vinar T."/>
            <person name="Wang Y."/>
            <person name="Lam T.W."/>
            <person name="Yiu S.M."/>
            <person name="Liu S."/>
            <person name="Zhang H."/>
            <person name="Li D."/>
            <person name="Huang Y."/>
            <person name="Wang X."/>
            <person name="Yang G."/>
            <person name="Jiang Z."/>
            <person name="Wang J."/>
            <person name="Qin N."/>
            <person name="Li L."/>
            <person name="Li J."/>
            <person name="Bolund L."/>
            <person name="Kristiansen K."/>
            <person name="Wong G.K."/>
            <person name="Olson M."/>
            <person name="Zhang X."/>
            <person name="Li S."/>
            <person name="Yang H."/>
            <person name="Wang J."/>
            <person name="Wang J."/>
        </authorList>
    </citation>
    <scope>NUCLEOTIDE SEQUENCE [LARGE SCALE GENOMIC DNA]</scope>
</reference>
<dbReference type="InterPro" id="IPR001124">
    <property type="entry name" value="Lipid-bd_serum_glycop_C"/>
</dbReference>
<dbReference type="AlphaFoldDB" id="D2H106"/>
<organism evidence="3">
    <name type="scientific">Ailuropoda melanoleuca</name>
    <name type="common">Giant panda</name>
    <dbReference type="NCBI Taxonomy" id="9646"/>
    <lineage>
        <taxon>Eukaryota</taxon>
        <taxon>Metazoa</taxon>
        <taxon>Chordata</taxon>
        <taxon>Craniata</taxon>
        <taxon>Vertebrata</taxon>
        <taxon>Euteleostomi</taxon>
        <taxon>Mammalia</taxon>
        <taxon>Eutheria</taxon>
        <taxon>Laurasiatheria</taxon>
        <taxon>Carnivora</taxon>
        <taxon>Caniformia</taxon>
        <taxon>Ursidae</taxon>
        <taxon>Ailuropoda</taxon>
    </lineage>
</organism>
<dbReference type="PANTHER" id="PTHR10504:SF76">
    <property type="entry name" value="BACTERICIDAL PERMEABILITY-INCREASING PROTEIN"/>
    <property type="match status" value="1"/>
</dbReference>
<gene>
    <name evidence="3" type="ORF">PANDA_003160</name>
</gene>
<feature type="non-terminal residue" evidence="3">
    <location>
        <position position="1"/>
    </location>
</feature>
<protein>
    <recommendedName>
        <fullName evidence="1">Bactericidal permeability-increasing protein</fullName>
        <shortName evidence="1">BPI</shortName>
    </recommendedName>
</protein>
<dbReference type="GO" id="GO:0050829">
    <property type="term" value="P:defense response to Gram-negative bacterium"/>
    <property type="evidence" value="ECO:0007669"/>
    <property type="project" value="UniProtKB-UniRule"/>
</dbReference>
<dbReference type="GO" id="GO:0001530">
    <property type="term" value="F:lipopolysaccharide binding"/>
    <property type="evidence" value="ECO:0007669"/>
    <property type="project" value="TreeGrafter"/>
</dbReference>
<keyword evidence="1" id="KW-0399">Innate immunity</keyword>
<keyword evidence="1" id="KW-1015">Disulfide bond</keyword>
<dbReference type="SMART" id="SM00329">
    <property type="entry name" value="BPI2"/>
    <property type="match status" value="1"/>
</dbReference>
<dbReference type="GO" id="GO:0045087">
    <property type="term" value="P:innate immune response"/>
    <property type="evidence" value="ECO:0007669"/>
    <property type="project" value="UniProtKB-UniRule"/>
</dbReference>
<dbReference type="SUPFAM" id="SSF55394">
    <property type="entry name" value="Bactericidal permeability-increasing protein, BPI"/>
    <property type="match status" value="1"/>
</dbReference>
<dbReference type="GO" id="GO:0043032">
    <property type="term" value="P:positive regulation of macrophage activation"/>
    <property type="evidence" value="ECO:0007669"/>
    <property type="project" value="TreeGrafter"/>
</dbReference>
<dbReference type="EMBL" id="GL192420">
    <property type="protein sequence ID" value="EFB14833.1"/>
    <property type="molecule type" value="Genomic_DNA"/>
</dbReference>
<keyword evidence="1" id="KW-0929">Antimicrobial</keyword>
<comment type="domain">
    <text evidence="1">The N-terminal region may be exposed to the interior of the granule, whereas the C-terminal portion may be embedded in the membrane. During phagocytosis and degranulation, proteases may be released and activated and cleave BPI at the junction of the N- and C-terminal portions of the molecule, providing controlled release of the N-terminal antibacterial fragment when bacteria are ingested.</text>
</comment>
<accession>D2H106</accession>
<comment type="function">
    <text evidence="1">The cytotoxic action of BPI is limited to many species of Gram-negative bacteria; this specificity may be explained by a strong affinity of the very basic N-terminal half for the negatively charged lipopolysaccharides that are unique to the Gram-negative bacterial outer envelope.</text>
</comment>